<accession>A0A9P6SYK5</accession>
<keyword evidence="1" id="KW-0812">Transmembrane</keyword>
<reference evidence="2" key="1">
    <citation type="journal article" date="2020" name="Fungal Divers.">
        <title>Resolving the Mortierellaceae phylogeny through synthesis of multi-gene phylogenetics and phylogenomics.</title>
        <authorList>
            <person name="Vandepol N."/>
            <person name="Liber J."/>
            <person name="Desiro A."/>
            <person name="Na H."/>
            <person name="Kennedy M."/>
            <person name="Barry K."/>
            <person name="Grigoriev I.V."/>
            <person name="Miller A.N."/>
            <person name="O'Donnell K."/>
            <person name="Stajich J.E."/>
            <person name="Bonito G."/>
        </authorList>
    </citation>
    <scope>NUCLEOTIDE SEQUENCE</scope>
    <source>
        <strain evidence="2">NRRL 2769</strain>
    </source>
</reference>
<feature type="transmembrane region" description="Helical" evidence="1">
    <location>
        <begin position="67"/>
        <end position="86"/>
    </location>
</feature>
<feature type="transmembrane region" description="Helical" evidence="1">
    <location>
        <begin position="138"/>
        <end position="158"/>
    </location>
</feature>
<name>A0A9P6SYK5_9FUNG</name>
<dbReference type="AlphaFoldDB" id="A0A9P6SYK5"/>
<keyword evidence="1" id="KW-0472">Membrane</keyword>
<proteinExistence type="predicted"/>
<feature type="transmembrane region" description="Helical" evidence="1">
    <location>
        <begin position="98"/>
        <end position="118"/>
    </location>
</feature>
<dbReference type="Proteomes" id="UP000703661">
    <property type="component" value="Unassembled WGS sequence"/>
</dbReference>
<organism evidence="2 3">
    <name type="scientific">Entomortierella chlamydospora</name>
    <dbReference type="NCBI Taxonomy" id="101097"/>
    <lineage>
        <taxon>Eukaryota</taxon>
        <taxon>Fungi</taxon>
        <taxon>Fungi incertae sedis</taxon>
        <taxon>Mucoromycota</taxon>
        <taxon>Mortierellomycotina</taxon>
        <taxon>Mortierellomycetes</taxon>
        <taxon>Mortierellales</taxon>
        <taxon>Mortierellaceae</taxon>
        <taxon>Entomortierella</taxon>
    </lineage>
</organism>
<sequence length="177" mass="19668">MPSSTFVNQDFFIKVLAVFSITVAFTRWFPDADLVAPEAHFSSYVQTFKNSSETALTLYAVHLVVDIIRVLTLGILVSTAFSFAFIGERFEIMSYLPLAFTFFIVTKDVLMLGVLHAFPESNDIAAAKVAELMPVSINVERVLIGYGAVCLAIGLHRWSNAIGRDKRQVIKEAKKTN</sequence>
<protein>
    <submittedName>
        <fullName evidence="2">Uncharacterized protein</fullName>
    </submittedName>
</protein>
<keyword evidence="1" id="KW-1133">Transmembrane helix</keyword>
<keyword evidence="3" id="KW-1185">Reference proteome</keyword>
<comment type="caution">
    <text evidence="2">The sequence shown here is derived from an EMBL/GenBank/DDBJ whole genome shotgun (WGS) entry which is preliminary data.</text>
</comment>
<dbReference type="EMBL" id="JAAAID010001049">
    <property type="protein sequence ID" value="KAG0012014.1"/>
    <property type="molecule type" value="Genomic_DNA"/>
</dbReference>
<evidence type="ECO:0000313" key="3">
    <source>
        <dbReference type="Proteomes" id="UP000703661"/>
    </source>
</evidence>
<evidence type="ECO:0000313" key="2">
    <source>
        <dbReference type="EMBL" id="KAG0012014.1"/>
    </source>
</evidence>
<feature type="transmembrane region" description="Helical" evidence="1">
    <location>
        <begin position="12"/>
        <end position="29"/>
    </location>
</feature>
<gene>
    <name evidence="2" type="ORF">BGZ80_000258</name>
</gene>
<evidence type="ECO:0000256" key="1">
    <source>
        <dbReference type="SAM" id="Phobius"/>
    </source>
</evidence>